<gene>
    <name evidence="4" type="ORF">FLL46_06180</name>
</gene>
<dbReference type="InterPro" id="IPR036291">
    <property type="entry name" value="NAD(P)-bd_dom_sf"/>
</dbReference>
<dbReference type="OrthoDB" id="335726at2"/>
<accession>A0A545UGS6</accession>
<evidence type="ECO:0000256" key="3">
    <source>
        <dbReference type="RuleBase" id="RU000363"/>
    </source>
</evidence>
<protein>
    <submittedName>
        <fullName evidence="4">SDR family NAD(P)-dependent oxidoreductase</fullName>
    </submittedName>
</protein>
<dbReference type="PRINTS" id="PR00080">
    <property type="entry name" value="SDRFAMILY"/>
</dbReference>
<name>A0A545UGS6_9GAMM</name>
<dbReference type="Proteomes" id="UP000315439">
    <property type="component" value="Unassembled WGS sequence"/>
</dbReference>
<evidence type="ECO:0000256" key="2">
    <source>
        <dbReference type="ARBA" id="ARBA00023002"/>
    </source>
</evidence>
<dbReference type="Pfam" id="PF00106">
    <property type="entry name" value="adh_short"/>
    <property type="match status" value="1"/>
</dbReference>
<dbReference type="GO" id="GO:0016020">
    <property type="term" value="C:membrane"/>
    <property type="evidence" value="ECO:0007669"/>
    <property type="project" value="TreeGrafter"/>
</dbReference>
<dbReference type="InterPro" id="IPR020904">
    <property type="entry name" value="Sc_DH/Rdtase_CS"/>
</dbReference>
<comment type="similarity">
    <text evidence="1 3">Belongs to the short-chain dehydrogenases/reductases (SDR) family.</text>
</comment>
<comment type="caution">
    <text evidence="4">The sequence shown here is derived from an EMBL/GenBank/DDBJ whole genome shotgun (WGS) entry which is preliminary data.</text>
</comment>
<dbReference type="SUPFAM" id="SSF51735">
    <property type="entry name" value="NAD(P)-binding Rossmann-fold domains"/>
    <property type="match status" value="1"/>
</dbReference>
<dbReference type="PANTHER" id="PTHR44196:SF3">
    <property type="entry name" value="SHORT CHAIN DEHYDROGENASE FAMILY PROTEIN"/>
    <property type="match status" value="1"/>
</dbReference>
<sequence>MDNEKAKIIIVGATSGIGLALAKKFVKDGHKVGVAGRRLEKLKAFQQKFLGKAFIKQMDITLTGQAIIQLDHLINQMEGVDIIVISAGIGFVNPELDWQKEQQTIDTNVRGFSAVASASLNYFIKQGHGQLVSISSINALRGSDVAPAYAASKAFVSNYMQGLRKKVFKLGLPISVTDIQPGFVATKMAKGDGLFWVSSSKKAASQIKNAILKKRKHVYITKRWRLVAWLLKILPDWLYHRI</sequence>
<proteinExistence type="inferred from homology"/>
<evidence type="ECO:0000313" key="5">
    <source>
        <dbReference type="Proteomes" id="UP000315439"/>
    </source>
</evidence>
<dbReference type="AlphaFoldDB" id="A0A545UGS6"/>
<dbReference type="EMBL" id="VIKS01000004">
    <property type="protein sequence ID" value="TQV88667.1"/>
    <property type="molecule type" value="Genomic_DNA"/>
</dbReference>
<dbReference type="GO" id="GO:0016491">
    <property type="term" value="F:oxidoreductase activity"/>
    <property type="evidence" value="ECO:0007669"/>
    <property type="project" value="UniProtKB-KW"/>
</dbReference>
<reference evidence="4 5" key="1">
    <citation type="submission" date="2019-07" db="EMBL/GenBank/DDBJ databases">
        <title>Draft genome for Aliikangiella sp. M105.</title>
        <authorList>
            <person name="Wang G."/>
        </authorList>
    </citation>
    <scope>NUCLEOTIDE SEQUENCE [LARGE SCALE GENOMIC DNA]</scope>
    <source>
        <strain evidence="4 5">M105</strain>
    </source>
</reference>
<evidence type="ECO:0000313" key="4">
    <source>
        <dbReference type="EMBL" id="TQV88667.1"/>
    </source>
</evidence>
<dbReference type="Gene3D" id="3.40.50.720">
    <property type="entry name" value="NAD(P)-binding Rossmann-like Domain"/>
    <property type="match status" value="1"/>
</dbReference>
<dbReference type="InterPro" id="IPR002347">
    <property type="entry name" value="SDR_fam"/>
</dbReference>
<organism evidence="4 5">
    <name type="scientific">Aliikangiella coralliicola</name>
    <dbReference type="NCBI Taxonomy" id="2592383"/>
    <lineage>
        <taxon>Bacteria</taxon>
        <taxon>Pseudomonadati</taxon>
        <taxon>Pseudomonadota</taxon>
        <taxon>Gammaproteobacteria</taxon>
        <taxon>Oceanospirillales</taxon>
        <taxon>Pleioneaceae</taxon>
        <taxon>Aliikangiella</taxon>
    </lineage>
</organism>
<keyword evidence="2" id="KW-0560">Oxidoreductase</keyword>
<dbReference type="PROSITE" id="PS00061">
    <property type="entry name" value="ADH_SHORT"/>
    <property type="match status" value="1"/>
</dbReference>
<dbReference type="PANTHER" id="PTHR44196">
    <property type="entry name" value="DEHYDROGENASE/REDUCTASE SDR FAMILY MEMBER 7B"/>
    <property type="match status" value="1"/>
</dbReference>
<dbReference type="PRINTS" id="PR00081">
    <property type="entry name" value="GDHRDH"/>
</dbReference>
<keyword evidence="5" id="KW-1185">Reference proteome</keyword>
<evidence type="ECO:0000256" key="1">
    <source>
        <dbReference type="ARBA" id="ARBA00006484"/>
    </source>
</evidence>